<keyword evidence="2" id="KW-1185">Reference proteome</keyword>
<dbReference type="Proteomes" id="UP000008037">
    <property type="component" value="Chromosome"/>
</dbReference>
<dbReference type="BioCyc" id="CNIT1237085:G1324-3094-MONOMER"/>
<protein>
    <submittedName>
        <fullName evidence="1">Uncharacterized protein</fullName>
    </submittedName>
</protein>
<gene>
    <name evidence="1" type="ordered locus">Ngar_c30940</name>
</gene>
<dbReference type="EMBL" id="CP002408">
    <property type="protein sequence ID" value="AFU60010.1"/>
    <property type="molecule type" value="Genomic_DNA"/>
</dbReference>
<dbReference type="KEGG" id="nga:Ngar_c30940"/>
<dbReference type="STRING" id="1237085.Ngar_c30940"/>
<proteinExistence type="predicted"/>
<accession>K0IJ23</accession>
<evidence type="ECO:0000313" key="2">
    <source>
        <dbReference type="Proteomes" id="UP000008037"/>
    </source>
</evidence>
<reference evidence="1 2" key="1">
    <citation type="journal article" date="2012" name="Environ. Microbiol.">
        <title>The genome of the ammonia-oxidizing Candidatus Nitrososphaera gargensis: insights into metabolic versatility and environmental adaptations.</title>
        <authorList>
            <person name="Spang A."/>
            <person name="Poehlein A."/>
            <person name="Offre P."/>
            <person name="Zumbragel S."/>
            <person name="Haider S."/>
            <person name="Rychlik N."/>
            <person name="Nowka B."/>
            <person name="Schmeisser C."/>
            <person name="Lebedeva E.V."/>
            <person name="Rattei T."/>
            <person name="Bohm C."/>
            <person name="Schmid M."/>
            <person name="Galushko A."/>
            <person name="Hatzenpichler R."/>
            <person name="Weinmaier T."/>
            <person name="Daniel R."/>
            <person name="Schleper C."/>
            <person name="Spieck E."/>
            <person name="Streit W."/>
            <person name="Wagner M."/>
        </authorList>
    </citation>
    <scope>NUCLEOTIDE SEQUENCE [LARGE SCALE GENOMIC DNA]</scope>
    <source>
        <strain evidence="2">Ga9.2</strain>
    </source>
</reference>
<dbReference type="InParanoid" id="K0IJ23"/>
<organism evidence="1 2">
    <name type="scientific">Nitrososphaera gargensis (strain Ga9.2)</name>
    <dbReference type="NCBI Taxonomy" id="1237085"/>
    <lineage>
        <taxon>Archaea</taxon>
        <taxon>Nitrososphaerota</taxon>
        <taxon>Nitrososphaeria</taxon>
        <taxon>Nitrososphaerales</taxon>
        <taxon>Nitrososphaeraceae</taxon>
        <taxon>Nitrososphaera</taxon>
    </lineage>
</organism>
<dbReference type="HOGENOM" id="CLU_2165141_0_0_2"/>
<dbReference type="AlphaFoldDB" id="K0IJ23"/>
<name>K0IJ23_NITGG</name>
<evidence type="ECO:0000313" key="1">
    <source>
        <dbReference type="EMBL" id="AFU60010.1"/>
    </source>
</evidence>
<sequence>MIYYAGNAVQGMQQPSDGIDVLPPEKIAFIAYNVGMFESVQKFGALITSGKITGGMDPAKVAELLENTPAFYDSEMIAQLVNGMLAQSSGMTVGRVTAAQVDNVIRQLKAAGVRLSR</sequence>